<feature type="domain" description="TXNDC16 third thioredoxin-like" evidence="6">
    <location>
        <begin position="256"/>
        <end position="347"/>
    </location>
</feature>
<dbReference type="GeneID" id="117363748"/>
<dbReference type="Gene3D" id="3.40.30.10">
    <property type="entry name" value="Glutaredoxin"/>
    <property type="match status" value="3"/>
</dbReference>
<proteinExistence type="predicted"/>
<dbReference type="Pfam" id="PF00085">
    <property type="entry name" value="Thioredoxin"/>
    <property type="match status" value="1"/>
</dbReference>
<dbReference type="PANTHER" id="PTHR22699:SF1">
    <property type="entry name" value="THIOREDOXIN DOMAIN-CONTAINING PROTEIN 16"/>
    <property type="match status" value="1"/>
</dbReference>
<feature type="region of interest" description="Disordered" evidence="1">
    <location>
        <begin position="362"/>
        <end position="382"/>
    </location>
</feature>
<dbReference type="SUPFAM" id="SSF52833">
    <property type="entry name" value="Thioredoxin-like"/>
    <property type="match status" value="2"/>
</dbReference>
<gene>
    <name evidence="8 9 10 11" type="primary">TXNDC16</name>
</gene>
<evidence type="ECO:0000313" key="7">
    <source>
        <dbReference type="Proteomes" id="UP000515159"/>
    </source>
</evidence>
<evidence type="ECO:0000256" key="2">
    <source>
        <dbReference type="SAM" id="SignalP"/>
    </source>
</evidence>
<protein>
    <submittedName>
        <fullName evidence="8 9">Thioredoxin domain-containing protein 16 isoform X1</fullName>
    </submittedName>
</protein>
<dbReference type="InterPro" id="IPR057645">
    <property type="entry name" value="TXNDC16_3rd"/>
</dbReference>
<sequence length="795" mass="90734">MFEPNKMNGWISHFVFLLLCIFNMPVTNSNVLYELRHQEYVSNENPRKTSLIYFTKDASPSIFFLEQLEKSVEPLKDYGISVAKVNCLKEDVSKYCENENAMMKAYLFRGNMVVREFPTDVLFDVNAIVANVLFALLFNEVKYIVTMVELQMAEDSVKGRNNLVFVYVQAVGIPEHRAVMEAAFVYGAQYKFVLTTEIAMLENLGIEESSKFSARLFFCHCKMFTDMNQQCRRTLLEQPLTTLNIHKYFKLMEAPLVVEVTGNPEETSSVHLQLGLPLVFILSQKGTYELDKRTAEHVAWQLLGKAGLAILLRDFSNLDVPLNANVAFKQPNKEVPVKYLTIQDTGEIIALVEHDIEKEEIQDTLEEEESEEDRNNQDVQDDQVAEAVHRNKKTELALELVPSLTDETFHTVISGADHAVVLFYASWEAVSLTVLESYVEVAMKLKEISSDVLLNRVNCADWPDVCKKQNVTYFPVVKMYFHGESPSLYTGMLGTKDLLRFIMLSRLPCPFKLTTDEDVEKYLSGQFHQDLSHNNISLLGIFSSDMNEAREAFIEVGSILKGYSALGIYFEENVQHLSHRFGVTLPALLLARHNDQGIDGFALSNYNVEDIVKWIRKKLLESFSEITVENLPAYLKLQKPLLILFSDGDIRHNDQGVILKLVREKHLETYATCWLNMKNTPVGRGILKKYFGSVPLLPQLVLVDIHSKGQAFAFPSDQTITEVNILYWLKKIHLGTWNPSTILADRDWKPPLPDYNFLGMMDAAVPQFAAQRIPVHLRTDVAWNEEDDATDEKQK</sequence>
<dbReference type="CTD" id="57544"/>
<dbReference type="RefSeq" id="XP_033807882.1">
    <property type="nucleotide sequence ID" value="XM_033951991.1"/>
</dbReference>
<evidence type="ECO:0000256" key="1">
    <source>
        <dbReference type="SAM" id="MobiDB-lite"/>
    </source>
</evidence>
<evidence type="ECO:0000259" key="5">
    <source>
        <dbReference type="Pfam" id="PF24509"/>
    </source>
</evidence>
<feature type="domain" description="TXNDC16 N-terminal" evidence="4">
    <location>
        <begin position="31"/>
        <end position="133"/>
    </location>
</feature>
<dbReference type="KEGG" id="gsh:117363748"/>
<feature type="domain" description="Thioredoxin" evidence="3">
    <location>
        <begin position="403"/>
        <end position="502"/>
    </location>
</feature>
<dbReference type="InterPro" id="IPR036249">
    <property type="entry name" value="Thioredoxin-like_sf"/>
</dbReference>
<evidence type="ECO:0000259" key="4">
    <source>
        <dbReference type="Pfam" id="PF24508"/>
    </source>
</evidence>
<dbReference type="Pfam" id="PF24510">
    <property type="entry name" value="TXNDC16_3rd"/>
    <property type="match status" value="1"/>
</dbReference>
<evidence type="ECO:0000313" key="10">
    <source>
        <dbReference type="RefSeq" id="XP_033807882.1"/>
    </source>
</evidence>
<dbReference type="OrthoDB" id="427280at2759"/>
<organism evidence="7 10">
    <name type="scientific">Geotrypetes seraphini</name>
    <name type="common">Gaboon caecilian</name>
    <name type="synonym">Caecilia seraphini</name>
    <dbReference type="NCBI Taxonomy" id="260995"/>
    <lineage>
        <taxon>Eukaryota</taxon>
        <taxon>Metazoa</taxon>
        <taxon>Chordata</taxon>
        <taxon>Craniata</taxon>
        <taxon>Vertebrata</taxon>
        <taxon>Euteleostomi</taxon>
        <taxon>Amphibia</taxon>
        <taxon>Gymnophiona</taxon>
        <taxon>Geotrypetes</taxon>
    </lineage>
</organism>
<dbReference type="AlphaFoldDB" id="A0A6P8RQP2"/>
<evidence type="ECO:0000313" key="8">
    <source>
        <dbReference type="RefSeq" id="XP_033807880.1"/>
    </source>
</evidence>
<evidence type="ECO:0000259" key="6">
    <source>
        <dbReference type="Pfam" id="PF24510"/>
    </source>
</evidence>
<dbReference type="PANTHER" id="PTHR22699">
    <property type="entry name" value="THIOREDOXIN DOMAIN-CONTAINING PROTEIN 16"/>
    <property type="match status" value="1"/>
</dbReference>
<evidence type="ECO:0000259" key="3">
    <source>
        <dbReference type="Pfam" id="PF00085"/>
    </source>
</evidence>
<dbReference type="Pfam" id="PF24509">
    <property type="entry name" value="TXNDC16_2nd"/>
    <property type="match status" value="1"/>
</dbReference>
<dbReference type="Proteomes" id="UP000515159">
    <property type="component" value="Chromosome 7"/>
</dbReference>
<dbReference type="Pfam" id="PF13848">
    <property type="entry name" value="Thioredoxin_6"/>
    <property type="match status" value="1"/>
</dbReference>
<dbReference type="InterPro" id="IPR057639">
    <property type="entry name" value="TXNDC16_N"/>
</dbReference>
<feature type="chain" id="PRO_5044654153" evidence="2">
    <location>
        <begin position="30"/>
        <end position="795"/>
    </location>
</feature>
<keyword evidence="7" id="KW-1185">Reference proteome</keyword>
<dbReference type="InterPro" id="IPR057642">
    <property type="entry name" value="TXNDC16_2nd"/>
</dbReference>
<accession>A0A6P8RQP2</accession>
<dbReference type="InterPro" id="IPR040090">
    <property type="entry name" value="TXNDC16"/>
</dbReference>
<dbReference type="RefSeq" id="XP_033807880.1">
    <property type="nucleotide sequence ID" value="XM_033951989.1"/>
</dbReference>
<evidence type="ECO:0000313" key="9">
    <source>
        <dbReference type="RefSeq" id="XP_033807881.1"/>
    </source>
</evidence>
<evidence type="ECO:0000313" key="11">
    <source>
        <dbReference type="RefSeq" id="XP_033807883.1"/>
    </source>
</evidence>
<dbReference type="InterPro" id="IPR013766">
    <property type="entry name" value="Thioredoxin_domain"/>
</dbReference>
<dbReference type="Pfam" id="PF24508">
    <property type="entry name" value="TXNDC16_N"/>
    <property type="match status" value="1"/>
</dbReference>
<name>A0A6P8RQP2_GEOSA</name>
<feature type="domain" description="TXNDC16 second thioredoxin-like" evidence="5">
    <location>
        <begin position="134"/>
        <end position="255"/>
    </location>
</feature>
<feature type="signal peptide" evidence="2">
    <location>
        <begin position="1"/>
        <end position="29"/>
    </location>
</feature>
<dbReference type="RefSeq" id="XP_033807883.1">
    <property type="nucleotide sequence ID" value="XM_033951992.1"/>
</dbReference>
<dbReference type="RefSeq" id="XP_033807881.1">
    <property type="nucleotide sequence ID" value="XM_033951990.1"/>
</dbReference>
<keyword evidence="2" id="KW-0732">Signal</keyword>
<feature type="compositionally biased region" description="Acidic residues" evidence="1">
    <location>
        <begin position="362"/>
        <end position="372"/>
    </location>
</feature>
<reference evidence="8 9" key="1">
    <citation type="submission" date="2025-04" db="UniProtKB">
        <authorList>
            <consortium name="RefSeq"/>
        </authorList>
    </citation>
    <scope>IDENTIFICATION</scope>
</reference>
<dbReference type="CDD" id="cd02961">
    <property type="entry name" value="PDI_a_family"/>
    <property type="match status" value="1"/>
</dbReference>